<keyword evidence="1 2" id="KW-0560">Oxidoreductase</keyword>
<dbReference type="AlphaFoldDB" id="A0A1B8GLG8"/>
<protein>
    <recommendedName>
        <fullName evidence="7">D-mandelate dehydrogenase</fullName>
    </recommendedName>
</protein>
<dbReference type="GO" id="GO:0030267">
    <property type="term" value="F:glyoxylate reductase (NADPH) activity"/>
    <property type="evidence" value="ECO:0007669"/>
    <property type="project" value="TreeGrafter"/>
</dbReference>
<dbReference type="SUPFAM" id="SSF52283">
    <property type="entry name" value="Formate/glycerate dehydrogenase catalytic domain-like"/>
    <property type="match status" value="1"/>
</dbReference>
<dbReference type="FunFam" id="3.40.50.720:FF:000526">
    <property type="entry name" value="D-mandelate dehydrogenase, putative"/>
    <property type="match status" value="1"/>
</dbReference>
<dbReference type="Pfam" id="PF00389">
    <property type="entry name" value="2-Hacid_dh"/>
    <property type="match status" value="1"/>
</dbReference>
<dbReference type="SUPFAM" id="SSF51735">
    <property type="entry name" value="NAD(P)-binding Rossmann-fold domains"/>
    <property type="match status" value="1"/>
</dbReference>
<organism evidence="5 6">
    <name type="scientific">Pseudogymnoascus verrucosus</name>
    <dbReference type="NCBI Taxonomy" id="342668"/>
    <lineage>
        <taxon>Eukaryota</taxon>
        <taxon>Fungi</taxon>
        <taxon>Dikarya</taxon>
        <taxon>Ascomycota</taxon>
        <taxon>Pezizomycotina</taxon>
        <taxon>Leotiomycetes</taxon>
        <taxon>Thelebolales</taxon>
        <taxon>Thelebolaceae</taxon>
        <taxon>Pseudogymnoascus</taxon>
    </lineage>
</organism>
<dbReference type="Proteomes" id="UP000091956">
    <property type="component" value="Unassembled WGS sequence"/>
</dbReference>
<dbReference type="PANTHER" id="PTHR10996:SF281">
    <property type="entry name" value="D-ISOMER SPECIFIC 2-HYDROXYACID DEHYDROGENASE NAD-BINDING DOMAIN-CONTAINING PROTEIN-RELATED"/>
    <property type="match status" value="1"/>
</dbReference>
<dbReference type="InterPro" id="IPR036291">
    <property type="entry name" value="NAD(P)-bd_dom_sf"/>
</dbReference>
<evidence type="ECO:0000259" key="4">
    <source>
        <dbReference type="Pfam" id="PF02826"/>
    </source>
</evidence>
<accession>A0A1B8GLG8</accession>
<dbReference type="Gene3D" id="3.40.50.720">
    <property type="entry name" value="NAD(P)-binding Rossmann-like Domain"/>
    <property type="match status" value="2"/>
</dbReference>
<feature type="domain" description="D-isomer specific 2-hydroxyacid dehydrogenase catalytic" evidence="3">
    <location>
        <begin position="78"/>
        <end position="343"/>
    </location>
</feature>
<dbReference type="PROSITE" id="PS00671">
    <property type="entry name" value="D_2_HYDROXYACID_DH_3"/>
    <property type="match status" value="1"/>
</dbReference>
<sequence>MTADINNPAPKPVVLHIGDPILYNEAIYARFCELYTVIRPSTEERQRPEFIKALKEKRWGDFNAIFRPYWSTGGEMGKWDAELISCLPQGVRVFASAGAGYDWADVDELANHGIIYCNSAAACTESVADFALFGILSTFRQLTWCTTAASDPTSFTRCHLDATALSRNPRGHVLGVIGLGNIGQAIAAKAFAAFKMRILYYDVKRKSSEVEAEVHAAFVPTLQDLVRQSDCVIVATPASPDGKVLVNAELLAHFKKGARLINVARGNLVDEESLADAIDSGHIKSAMLDVHTFEPKVNERLKNRREVMLTCHNAGGTVDTHIGFERLSMENIEAVLSRAEMPNSAVNAHLFSLDI</sequence>
<dbReference type="RefSeq" id="XP_018130379.1">
    <property type="nucleotide sequence ID" value="XM_018274741.1"/>
</dbReference>
<dbReference type="EMBL" id="KV460227">
    <property type="protein sequence ID" value="OBT96646.1"/>
    <property type="molecule type" value="Genomic_DNA"/>
</dbReference>
<dbReference type="InterPro" id="IPR006139">
    <property type="entry name" value="D-isomer_2_OHA_DH_cat_dom"/>
</dbReference>
<evidence type="ECO:0008006" key="7">
    <source>
        <dbReference type="Google" id="ProtNLM"/>
    </source>
</evidence>
<dbReference type="GeneID" id="28838662"/>
<dbReference type="GO" id="GO:0005829">
    <property type="term" value="C:cytosol"/>
    <property type="evidence" value="ECO:0007669"/>
    <property type="project" value="TreeGrafter"/>
</dbReference>
<dbReference type="InterPro" id="IPR050223">
    <property type="entry name" value="D-isomer_2-hydroxyacid_DH"/>
</dbReference>
<proteinExistence type="inferred from homology"/>
<keyword evidence="6" id="KW-1185">Reference proteome</keyword>
<evidence type="ECO:0000313" key="5">
    <source>
        <dbReference type="EMBL" id="OBT96646.1"/>
    </source>
</evidence>
<dbReference type="PANTHER" id="PTHR10996">
    <property type="entry name" value="2-HYDROXYACID DEHYDROGENASE-RELATED"/>
    <property type="match status" value="1"/>
</dbReference>
<evidence type="ECO:0000259" key="3">
    <source>
        <dbReference type="Pfam" id="PF00389"/>
    </source>
</evidence>
<reference evidence="5 6" key="1">
    <citation type="submission" date="2016-03" db="EMBL/GenBank/DDBJ databases">
        <title>Comparative genomics of Pseudogymnoascus destructans, the fungus causing white-nose syndrome of bats.</title>
        <authorList>
            <person name="Palmer J.M."/>
            <person name="Drees K.P."/>
            <person name="Foster J.T."/>
            <person name="Lindner D.L."/>
        </authorList>
    </citation>
    <scope>NUCLEOTIDE SEQUENCE [LARGE SCALE GENOMIC DNA]</scope>
    <source>
        <strain evidence="5 6">UAMH 10579</strain>
    </source>
</reference>
<gene>
    <name evidence="5" type="ORF">VE01_05276</name>
</gene>
<evidence type="ECO:0000313" key="6">
    <source>
        <dbReference type="Proteomes" id="UP000091956"/>
    </source>
</evidence>
<reference evidence="6" key="2">
    <citation type="journal article" date="2018" name="Nat. Commun.">
        <title>Extreme sensitivity to ultraviolet light in the fungal pathogen causing white-nose syndrome of bats.</title>
        <authorList>
            <person name="Palmer J.M."/>
            <person name="Drees K.P."/>
            <person name="Foster J.T."/>
            <person name="Lindner D.L."/>
        </authorList>
    </citation>
    <scope>NUCLEOTIDE SEQUENCE [LARGE SCALE GENOMIC DNA]</scope>
    <source>
        <strain evidence="6">UAMH 10579</strain>
    </source>
</reference>
<name>A0A1B8GLG8_9PEZI</name>
<dbReference type="InterPro" id="IPR029753">
    <property type="entry name" value="D-isomer_DH_CS"/>
</dbReference>
<dbReference type="STRING" id="342668.A0A1B8GLG8"/>
<evidence type="ECO:0000256" key="2">
    <source>
        <dbReference type="RuleBase" id="RU003719"/>
    </source>
</evidence>
<dbReference type="OrthoDB" id="9991913at2759"/>
<comment type="similarity">
    <text evidence="2">Belongs to the D-isomer specific 2-hydroxyacid dehydrogenase family.</text>
</comment>
<dbReference type="InterPro" id="IPR006140">
    <property type="entry name" value="D-isomer_DH_NAD-bd"/>
</dbReference>
<dbReference type="GO" id="GO:0016618">
    <property type="term" value="F:hydroxypyruvate reductase [NAD(P)H] activity"/>
    <property type="evidence" value="ECO:0007669"/>
    <property type="project" value="TreeGrafter"/>
</dbReference>
<evidence type="ECO:0000256" key="1">
    <source>
        <dbReference type="ARBA" id="ARBA00023002"/>
    </source>
</evidence>
<dbReference type="InterPro" id="IPR029752">
    <property type="entry name" value="D-isomer_DH_CS1"/>
</dbReference>
<feature type="domain" description="D-isomer specific 2-hydroxyacid dehydrogenase NAD-binding" evidence="4">
    <location>
        <begin position="161"/>
        <end position="314"/>
    </location>
</feature>
<dbReference type="GO" id="GO:0051287">
    <property type="term" value="F:NAD binding"/>
    <property type="evidence" value="ECO:0007669"/>
    <property type="project" value="InterPro"/>
</dbReference>
<dbReference type="PROSITE" id="PS00065">
    <property type="entry name" value="D_2_HYDROXYACID_DH_1"/>
    <property type="match status" value="1"/>
</dbReference>
<dbReference type="Pfam" id="PF02826">
    <property type="entry name" value="2-Hacid_dh_C"/>
    <property type="match status" value="1"/>
</dbReference>
<dbReference type="CDD" id="cd12168">
    <property type="entry name" value="Mand_dh_like"/>
    <property type="match status" value="1"/>
</dbReference>